<keyword evidence="2" id="KW-0472">Membrane</keyword>
<sequence>ATLSLSLFSLSLSLWFPHQIQIFFFFLLLFLPSSLFLFPFHPGRPLRADAFRPAALQDRSRTRPFASTPSGPRATGSLPDAPRSLGPVSYSDRSRATILGFSSPTAAVPAPSIPDGAVLVKISKLSGVVPPPLCRNAQIYLNAMGGEVTTRLNATTHYKHMINMRKASAHPRLSSAAARKASARTTTVEKGKEEERSCGLKGLESVGAFGIE</sequence>
<dbReference type="AlphaFoldDB" id="A0A199V1X0"/>
<dbReference type="EMBL" id="LSRQ01003654">
    <property type="protein sequence ID" value="OAY71049.1"/>
    <property type="molecule type" value="Genomic_DNA"/>
</dbReference>
<feature type="transmembrane region" description="Helical" evidence="2">
    <location>
        <begin position="20"/>
        <end position="38"/>
    </location>
</feature>
<protein>
    <submittedName>
        <fullName evidence="3">Uncharacterized protein</fullName>
    </submittedName>
</protein>
<gene>
    <name evidence="3" type="ORF">ACMD2_10037</name>
</gene>
<reference evidence="3 4" key="1">
    <citation type="journal article" date="2016" name="DNA Res.">
        <title>The draft genome of MD-2 pineapple using hybrid error correction of long reads.</title>
        <authorList>
            <person name="Redwan R.M."/>
            <person name="Saidin A."/>
            <person name="Kumar S.V."/>
        </authorList>
    </citation>
    <scope>NUCLEOTIDE SEQUENCE [LARGE SCALE GENOMIC DNA]</scope>
    <source>
        <strain evidence="4">cv. MD2</strain>
        <tissue evidence="3">Leaf</tissue>
    </source>
</reference>
<keyword evidence="2" id="KW-0812">Transmembrane</keyword>
<feature type="region of interest" description="Disordered" evidence="1">
    <location>
        <begin position="169"/>
        <end position="196"/>
    </location>
</feature>
<proteinExistence type="predicted"/>
<comment type="caution">
    <text evidence="3">The sequence shown here is derived from an EMBL/GenBank/DDBJ whole genome shotgun (WGS) entry which is preliminary data.</text>
</comment>
<evidence type="ECO:0000256" key="2">
    <source>
        <dbReference type="SAM" id="Phobius"/>
    </source>
</evidence>
<dbReference type="Proteomes" id="UP000092600">
    <property type="component" value="Unassembled WGS sequence"/>
</dbReference>
<feature type="region of interest" description="Disordered" evidence="1">
    <location>
        <begin position="57"/>
        <end position="89"/>
    </location>
</feature>
<feature type="non-terminal residue" evidence="3">
    <location>
        <position position="1"/>
    </location>
</feature>
<keyword evidence="2" id="KW-1133">Transmembrane helix</keyword>
<feature type="compositionally biased region" description="Low complexity" evidence="1">
    <location>
        <begin position="172"/>
        <end position="186"/>
    </location>
</feature>
<feature type="compositionally biased region" description="Basic and acidic residues" evidence="1">
    <location>
        <begin position="187"/>
        <end position="196"/>
    </location>
</feature>
<organism evidence="3 4">
    <name type="scientific">Ananas comosus</name>
    <name type="common">Pineapple</name>
    <name type="synonym">Ananas ananas</name>
    <dbReference type="NCBI Taxonomy" id="4615"/>
    <lineage>
        <taxon>Eukaryota</taxon>
        <taxon>Viridiplantae</taxon>
        <taxon>Streptophyta</taxon>
        <taxon>Embryophyta</taxon>
        <taxon>Tracheophyta</taxon>
        <taxon>Spermatophyta</taxon>
        <taxon>Magnoliopsida</taxon>
        <taxon>Liliopsida</taxon>
        <taxon>Poales</taxon>
        <taxon>Bromeliaceae</taxon>
        <taxon>Bromelioideae</taxon>
        <taxon>Ananas</taxon>
    </lineage>
</organism>
<name>A0A199V1X0_ANACO</name>
<evidence type="ECO:0000313" key="3">
    <source>
        <dbReference type="EMBL" id="OAY71049.1"/>
    </source>
</evidence>
<accession>A0A199V1X0</accession>
<evidence type="ECO:0000256" key="1">
    <source>
        <dbReference type="SAM" id="MobiDB-lite"/>
    </source>
</evidence>
<evidence type="ECO:0000313" key="4">
    <source>
        <dbReference type="Proteomes" id="UP000092600"/>
    </source>
</evidence>